<sequence length="145" mass="16155">MATYTDEPVRGAEERRGARGGNGRRLRMSVQPHVRHLKQLTCHCRSRASRDWPCLISSPQPEQSGGGRGGNEANRHQQKIRAASNVFDLPLGPRLSLFRRTLIPPLLLLPLSSSSLFPKVTLSLPDGATRTRLHDDLEQQDTLCN</sequence>
<dbReference type="AlphaFoldDB" id="A0A4Z2HEZ0"/>
<evidence type="ECO:0000256" key="1">
    <source>
        <dbReference type="SAM" id="MobiDB-lite"/>
    </source>
</evidence>
<feature type="region of interest" description="Disordered" evidence="1">
    <location>
        <begin position="1"/>
        <end position="31"/>
    </location>
</feature>
<accession>A0A4Z2HEZ0</accession>
<feature type="compositionally biased region" description="Basic and acidic residues" evidence="1">
    <location>
        <begin position="7"/>
        <end position="17"/>
    </location>
</feature>
<dbReference type="Proteomes" id="UP000314294">
    <property type="component" value="Unassembled WGS sequence"/>
</dbReference>
<comment type="caution">
    <text evidence="2">The sequence shown here is derived from an EMBL/GenBank/DDBJ whole genome shotgun (WGS) entry which is preliminary data.</text>
</comment>
<dbReference type="EMBL" id="SRLO01000256">
    <property type="protein sequence ID" value="TNN64276.1"/>
    <property type="molecule type" value="Genomic_DNA"/>
</dbReference>
<keyword evidence="3" id="KW-1185">Reference proteome</keyword>
<reference evidence="2 3" key="1">
    <citation type="submission" date="2019-03" db="EMBL/GenBank/DDBJ databases">
        <title>First draft genome of Liparis tanakae, snailfish: a comprehensive survey of snailfish specific genes.</title>
        <authorList>
            <person name="Kim W."/>
            <person name="Song I."/>
            <person name="Jeong J.-H."/>
            <person name="Kim D."/>
            <person name="Kim S."/>
            <person name="Ryu S."/>
            <person name="Song J.Y."/>
            <person name="Lee S.K."/>
        </authorList>
    </citation>
    <scope>NUCLEOTIDE SEQUENCE [LARGE SCALE GENOMIC DNA]</scope>
    <source>
        <tissue evidence="2">Muscle</tissue>
    </source>
</reference>
<name>A0A4Z2HEZ0_9TELE</name>
<gene>
    <name evidence="2" type="ORF">EYF80_025527</name>
</gene>
<evidence type="ECO:0000313" key="2">
    <source>
        <dbReference type="EMBL" id="TNN64276.1"/>
    </source>
</evidence>
<feature type="region of interest" description="Disordered" evidence="1">
    <location>
        <begin position="52"/>
        <end position="79"/>
    </location>
</feature>
<feature type="compositionally biased region" description="Basic residues" evidence="1">
    <location>
        <begin position="22"/>
        <end position="31"/>
    </location>
</feature>
<protein>
    <submittedName>
        <fullName evidence="2">Uncharacterized protein</fullName>
    </submittedName>
</protein>
<organism evidence="2 3">
    <name type="scientific">Liparis tanakae</name>
    <name type="common">Tanaka's snailfish</name>
    <dbReference type="NCBI Taxonomy" id="230148"/>
    <lineage>
        <taxon>Eukaryota</taxon>
        <taxon>Metazoa</taxon>
        <taxon>Chordata</taxon>
        <taxon>Craniata</taxon>
        <taxon>Vertebrata</taxon>
        <taxon>Euteleostomi</taxon>
        <taxon>Actinopterygii</taxon>
        <taxon>Neopterygii</taxon>
        <taxon>Teleostei</taxon>
        <taxon>Neoteleostei</taxon>
        <taxon>Acanthomorphata</taxon>
        <taxon>Eupercaria</taxon>
        <taxon>Perciformes</taxon>
        <taxon>Cottioidei</taxon>
        <taxon>Cottales</taxon>
        <taxon>Liparidae</taxon>
        <taxon>Liparis</taxon>
    </lineage>
</organism>
<evidence type="ECO:0000313" key="3">
    <source>
        <dbReference type="Proteomes" id="UP000314294"/>
    </source>
</evidence>
<proteinExistence type="predicted"/>